<proteinExistence type="predicted"/>
<evidence type="ECO:0000313" key="2">
    <source>
        <dbReference type="EMBL" id="MBB3998518.1"/>
    </source>
</evidence>
<feature type="region of interest" description="Disordered" evidence="1">
    <location>
        <begin position="140"/>
        <end position="161"/>
    </location>
</feature>
<gene>
    <name evidence="2" type="ORF">GGR04_002359</name>
</gene>
<evidence type="ECO:0000256" key="1">
    <source>
        <dbReference type="SAM" id="MobiDB-lite"/>
    </source>
</evidence>
<organism evidence="2 3">
    <name type="scientific">Aureimonas pseudogalii</name>
    <dbReference type="NCBI Taxonomy" id="1744844"/>
    <lineage>
        <taxon>Bacteria</taxon>
        <taxon>Pseudomonadati</taxon>
        <taxon>Pseudomonadota</taxon>
        <taxon>Alphaproteobacteria</taxon>
        <taxon>Hyphomicrobiales</taxon>
        <taxon>Aurantimonadaceae</taxon>
        <taxon>Aureimonas</taxon>
    </lineage>
</organism>
<dbReference type="RefSeq" id="WP_183200059.1">
    <property type="nucleotide sequence ID" value="NZ_JACIEK010000005.1"/>
</dbReference>
<keyword evidence="3" id="KW-1185">Reference proteome</keyword>
<name>A0A7W6EHE4_9HYPH</name>
<dbReference type="AlphaFoldDB" id="A0A7W6EHE4"/>
<reference evidence="2 3" key="1">
    <citation type="submission" date="2020-08" db="EMBL/GenBank/DDBJ databases">
        <title>Genomic Encyclopedia of Type Strains, Phase IV (KMG-IV): sequencing the most valuable type-strain genomes for metagenomic binning, comparative biology and taxonomic classification.</title>
        <authorList>
            <person name="Goeker M."/>
        </authorList>
    </citation>
    <scope>NUCLEOTIDE SEQUENCE [LARGE SCALE GENOMIC DNA]</scope>
    <source>
        <strain evidence="2 3">DSM 102238</strain>
    </source>
</reference>
<comment type="caution">
    <text evidence="2">The sequence shown here is derived from an EMBL/GenBank/DDBJ whole genome shotgun (WGS) entry which is preliminary data.</text>
</comment>
<accession>A0A7W6EHE4</accession>
<protein>
    <submittedName>
        <fullName evidence="2">Uncharacterized protein</fullName>
    </submittedName>
</protein>
<dbReference type="Proteomes" id="UP000542776">
    <property type="component" value="Unassembled WGS sequence"/>
</dbReference>
<dbReference type="EMBL" id="JACIEK010000005">
    <property type="protein sequence ID" value="MBB3998518.1"/>
    <property type="molecule type" value="Genomic_DNA"/>
</dbReference>
<evidence type="ECO:0000313" key="3">
    <source>
        <dbReference type="Proteomes" id="UP000542776"/>
    </source>
</evidence>
<sequence length="198" mass="20389">MEHTLAGVDWSQLADDGGSFGRSSALAQADEVGRPAAAAHPAPAVENVAPASLREARLPVPAGRDARTRSPSIAEAVVRVRTGRASRAAPVVAVRSAGLASLASETLRFDECHPACESRDPLLLRVAQREPVGAAISRAAEDAAAPSQLKTPTDGGDAGRFMQAEPAAPTRFGALWNDVLGGWQTARQATGSVVGRIG</sequence>